<sequence length="61" mass="6239">MCPFCTLGAVTFLVGGGVGGVVVEKLLTNRALTKNRLSSEKAEIIASGHAVGEKPAVTQPD</sequence>
<dbReference type="Proteomes" id="UP000009080">
    <property type="component" value="Chromosome"/>
</dbReference>
<evidence type="ECO:0000313" key="2">
    <source>
        <dbReference type="Proteomes" id="UP000009080"/>
    </source>
</evidence>
<accession>C5BM02</accession>
<organism evidence="1 2">
    <name type="scientific">Teredinibacter turnerae (strain ATCC 39867 / T7901)</name>
    <dbReference type="NCBI Taxonomy" id="377629"/>
    <lineage>
        <taxon>Bacteria</taxon>
        <taxon>Pseudomonadati</taxon>
        <taxon>Pseudomonadota</taxon>
        <taxon>Gammaproteobacteria</taxon>
        <taxon>Cellvibrionales</taxon>
        <taxon>Cellvibrionaceae</taxon>
        <taxon>Teredinibacter</taxon>
    </lineage>
</organism>
<name>C5BM02_TERTT</name>
<protein>
    <submittedName>
        <fullName evidence="1">Uncharacterized protein</fullName>
    </submittedName>
</protein>
<dbReference type="EMBL" id="CP001614">
    <property type="protein sequence ID" value="ACR12529.1"/>
    <property type="molecule type" value="Genomic_DNA"/>
</dbReference>
<dbReference type="AlphaFoldDB" id="C5BM02"/>
<gene>
    <name evidence="1" type="ordered locus">TERTU_2680</name>
</gene>
<reference evidence="1 2" key="1">
    <citation type="journal article" date="2009" name="PLoS ONE">
        <title>The complete genome of Teredinibacter turnerae T7901: an intracellular endosymbiont of marine wood-boring bivalves (shipworms).</title>
        <authorList>
            <person name="Yang J.C."/>
            <person name="Madupu R."/>
            <person name="Durkin A.S."/>
            <person name="Ekborg N.A."/>
            <person name="Pedamallu C.S."/>
            <person name="Hostetler J.B."/>
            <person name="Radune D."/>
            <person name="Toms B.S."/>
            <person name="Henrissat B."/>
            <person name="Coutinho P.M."/>
            <person name="Schwarz S."/>
            <person name="Field L."/>
            <person name="Trindade-Silva A.E."/>
            <person name="Soares C.A.G."/>
            <person name="Elshahawi S."/>
            <person name="Hanora A."/>
            <person name="Schmidt E.W."/>
            <person name="Haygood M.G."/>
            <person name="Posfai J."/>
            <person name="Benner J."/>
            <person name="Madinger C."/>
            <person name="Nove J."/>
            <person name="Anton B."/>
            <person name="Chaudhary K."/>
            <person name="Foster J."/>
            <person name="Holman A."/>
            <person name="Kumar S."/>
            <person name="Lessard P.A."/>
            <person name="Luyten Y.A."/>
            <person name="Slatko B."/>
            <person name="Wood N."/>
            <person name="Wu B."/>
            <person name="Teplitski M."/>
            <person name="Mougous J.D."/>
            <person name="Ward N."/>
            <person name="Eisen J.A."/>
            <person name="Badger J.H."/>
            <person name="Distel D.L."/>
        </authorList>
    </citation>
    <scope>NUCLEOTIDE SEQUENCE [LARGE SCALE GENOMIC DNA]</scope>
    <source>
        <strain evidence="2">ATCC 39867 / T7901</strain>
    </source>
</reference>
<proteinExistence type="predicted"/>
<dbReference type="STRING" id="377629.TERTU_2680"/>
<keyword evidence="2" id="KW-1185">Reference proteome</keyword>
<dbReference type="KEGG" id="ttu:TERTU_2680"/>
<evidence type="ECO:0000313" key="1">
    <source>
        <dbReference type="EMBL" id="ACR12529.1"/>
    </source>
</evidence>
<dbReference type="RefSeq" id="WP_015818641.1">
    <property type="nucleotide sequence ID" value="NC_012997.1"/>
</dbReference>
<dbReference type="HOGENOM" id="CLU_2921231_0_0_6"/>